<feature type="compositionally biased region" description="Basic and acidic residues" evidence="1">
    <location>
        <begin position="108"/>
        <end position="127"/>
    </location>
</feature>
<feature type="compositionally biased region" description="Low complexity" evidence="1">
    <location>
        <begin position="20"/>
        <end position="29"/>
    </location>
</feature>
<keyword evidence="3" id="KW-1185">Reference proteome</keyword>
<dbReference type="STRING" id="981085.W9RLD9"/>
<feature type="compositionally biased region" description="Basic and acidic residues" evidence="1">
    <location>
        <begin position="30"/>
        <end position="44"/>
    </location>
</feature>
<evidence type="ECO:0000256" key="1">
    <source>
        <dbReference type="SAM" id="MobiDB-lite"/>
    </source>
</evidence>
<dbReference type="Proteomes" id="UP000030645">
    <property type="component" value="Unassembled WGS sequence"/>
</dbReference>
<feature type="compositionally biased region" description="Basic residues" evidence="1">
    <location>
        <begin position="1"/>
        <end position="14"/>
    </location>
</feature>
<gene>
    <name evidence="2" type="ORF">L484_015636</name>
</gene>
<evidence type="ECO:0000313" key="2">
    <source>
        <dbReference type="EMBL" id="EXB58302.1"/>
    </source>
</evidence>
<feature type="compositionally biased region" description="Basic and acidic residues" evidence="1">
    <location>
        <begin position="269"/>
        <end position="279"/>
    </location>
</feature>
<feature type="compositionally biased region" description="Basic and acidic residues" evidence="1">
    <location>
        <begin position="160"/>
        <end position="175"/>
    </location>
</feature>
<dbReference type="EMBL" id="KE344357">
    <property type="protein sequence ID" value="EXB58302.1"/>
    <property type="molecule type" value="Genomic_DNA"/>
</dbReference>
<reference evidence="3" key="1">
    <citation type="submission" date="2013-01" db="EMBL/GenBank/DDBJ databases">
        <title>Draft Genome Sequence of a Mulberry Tree, Morus notabilis C.K. Schneid.</title>
        <authorList>
            <person name="He N."/>
            <person name="Zhao S."/>
        </authorList>
    </citation>
    <scope>NUCLEOTIDE SEQUENCE</scope>
</reference>
<organism evidence="2 3">
    <name type="scientific">Morus notabilis</name>
    <dbReference type="NCBI Taxonomy" id="981085"/>
    <lineage>
        <taxon>Eukaryota</taxon>
        <taxon>Viridiplantae</taxon>
        <taxon>Streptophyta</taxon>
        <taxon>Embryophyta</taxon>
        <taxon>Tracheophyta</taxon>
        <taxon>Spermatophyta</taxon>
        <taxon>Magnoliopsida</taxon>
        <taxon>eudicotyledons</taxon>
        <taxon>Gunneridae</taxon>
        <taxon>Pentapetalae</taxon>
        <taxon>rosids</taxon>
        <taxon>fabids</taxon>
        <taxon>Rosales</taxon>
        <taxon>Moraceae</taxon>
        <taxon>Moreae</taxon>
        <taxon>Morus</taxon>
    </lineage>
</organism>
<accession>W9RLD9</accession>
<dbReference type="AlphaFoldDB" id="W9RLD9"/>
<dbReference type="eggNOG" id="ENOG502S15Q">
    <property type="taxonomic scope" value="Eukaryota"/>
</dbReference>
<protein>
    <submittedName>
        <fullName evidence="2">Uncharacterized protein</fullName>
    </submittedName>
</protein>
<sequence>MPSGAKKRKAAKKKKELEANNNGNPSNNPQEHDDAKSQDEKGSDGGEVSSPAHEDHHNNNDNPFNEGNEVRHPSAARSVVVEDNKSMEKVPSGVVEEEGKLGGQDGDDVAKVERGGSKSEGDSERSISIEGFEFSKISNDGDDKSSSSSSSSSSDDESQAVEKKENKSEATKITKSESSGDANLVEKVSSIIESVTPVVPVLEETLSVVENAIVDNSLVSEVVKLDTGREKLANKVSETVTSFSPEKYEDKIFSLLDQYTKPSPSELESDLKVDEDKELPPSQDARVAETTTGTEYNKNSEKEVQKPKRIQLSGWMKLVKARKDPVPFRAPCDF</sequence>
<proteinExistence type="predicted"/>
<name>W9RLD9_9ROSA</name>
<dbReference type="PANTHER" id="PTHR37187:SF19">
    <property type="entry name" value="(RAPE) HYPOTHETICAL PROTEIN"/>
    <property type="match status" value="1"/>
</dbReference>
<evidence type="ECO:0000313" key="3">
    <source>
        <dbReference type="Proteomes" id="UP000030645"/>
    </source>
</evidence>
<dbReference type="PANTHER" id="PTHR37187">
    <property type="entry name" value="EXPRESSED PROTEIN"/>
    <property type="match status" value="1"/>
</dbReference>
<feature type="region of interest" description="Disordered" evidence="1">
    <location>
        <begin position="1"/>
        <end position="184"/>
    </location>
</feature>
<feature type="region of interest" description="Disordered" evidence="1">
    <location>
        <begin position="262"/>
        <end position="307"/>
    </location>
</feature>